<keyword evidence="1" id="KW-0472">Membrane</keyword>
<evidence type="ECO:0000313" key="3">
    <source>
        <dbReference type="Proteomes" id="UP000030121"/>
    </source>
</evidence>
<name>A0A0A2MBY2_9FLAO</name>
<reference evidence="2 3" key="1">
    <citation type="submission" date="2013-09" db="EMBL/GenBank/DDBJ databases">
        <authorList>
            <person name="Zeng Z."/>
            <person name="Chen C."/>
        </authorList>
    </citation>
    <scope>NUCLEOTIDE SEQUENCE [LARGE SCALE GENOMIC DNA]</scope>
    <source>
        <strain evidence="2 3">GH29-5</strain>
    </source>
</reference>
<keyword evidence="1" id="KW-1133">Transmembrane helix</keyword>
<dbReference type="EMBL" id="JRLW01000005">
    <property type="protein sequence ID" value="KGO89774.1"/>
    <property type="molecule type" value="Genomic_DNA"/>
</dbReference>
<gene>
    <name evidence="2" type="ORF">Q764_06200</name>
</gene>
<sequence>MQNLYKTLNNSNITKWFARVLITFNFIFAVVVKTSVSEYYVEGFPLIIIAIWLTWFNNYVISVLIMLLCISTFYMHWQ</sequence>
<organism evidence="2 3">
    <name type="scientific">Flavobacterium suncheonense GH29-5 = DSM 17707</name>
    <dbReference type="NCBI Taxonomy" id="1121899"/>
    <lineage>
        <taxon>Bacteria</taxon>
        <taxon>Pseudomonadati</taxon>
        <taxon>Bacteroidota</taxon>
        <taxon>Flavobacteriia</taxon>
        <taxon>Flavobacteriales</taxon>
        <taxon>Flavobacteriaceae</taxon>
        <taxon>Flavobacterium</taxon>
    </lineage>
</organism>
<evidence type="ECO:0000313" key="2">
    <source>
        <dbReference type="EMBL" id="KGO89774.1"/>
    </source>
</evidence>
<comment type="caution">
    <text evidence="2">The sequence shown here is derived from an EMBL/GenBank/DDBJ whole genome shotgun (WGS) entry which is preliminary data.</text>
</comment>
<keyword evidence="1" id="KW-0812">Transmembrane</keyword>
<keyword evidence="3" id="KW-1185">Reference proteome</keyword>
<evidence type="ECO:0000256" key="1">
    <source>
        <dbReference type="SAM" id="Phobius"/>
    </source>
</evidence>
<dbReference type="Proteomes" id="UP000030121">
    <property type="component" value="Unassembled WGS sequence"/>
</dbReference>
<evidence type="ECO:0008006" key="4">
    <source>
        <dbReference type="Google" id="ProtNLM"/>
    </source>
</evidence>
<accession>A0A0A2MBY2</accession>
<dbReference type="AlphaFoldDB" id="A0A0A2MBY2"/>
<feature type="transmembrane region" description="Helical" evidence="1">
    <location>
        <begin position="16"/>
        <end position="32"/>
    </location>
</feature>
<proteinExistence type="predicted"/>
<protein>
    <recommendedName>
        <fullName evidence="4">Histidine kinase</fullName>
    </recommendedName>
</protein>